<sequence>MPNTSKQLTTSKQAQPTTLMILKQCSDKKKAFNEIAKIEQSLTVTESLKNGELLASQGSKIDIIVEIIKIIEFYLEVTGKKLENYQIRILAGDLYKKFIHDTLEDLILMFQMIRTGDLGKPHYTDNFHEKIMSYVPLFFDFKSAERERLIKVRKRKQNPPEPQGMSDEAYEKFTELQNRISTPVKKSKEVFSVKSILSSVDNYLDSLPESCKKLSDSDLSYEIKRTEYNNKTAWEILLQEKERRKNDKSNSKRKDNKDED</sequence>
<evidence type="ECO:0000313" key="2">
    <source>
        <dbReference type="EMBL" id="MCU7615644.1"/>
    </source>
</evidence>
<dbReference type="EMBL" id="JAOTEM010000001">
    <property type="protein sequence ID" value="MCU7615644.1"/>
    <property type="molecule type" value="Genomic_DNA"/>
</dbReference>
<evidence type="ECO:0000313" key="3">
    <source>
        <dbReference type="Proteomes" id="UP001208649"/>
    </source>
</evidence>
<organism evidence="2 3">
    <name type="scientific">Chryseobacterium edaphi</name>
    <dbReference type="NCBI Taxonomy" id="2976532"/>
    <lineage>
        <taxon>Bacteria</taxon>
        <taxon>Pseudomonadati</taxon>
        <taxon>Bacteroidota</taxon>
        <taxon>Flavobacteriia</taxon>
        <taxon>Flavobacteriales</taxon>
        <taxon>Weeksellaceae</taxon>
        <taxon>Chryseobacterium group</taxon>
        <taxon>Chryseobacterium</taxon>
    </lineage>
</organism>
<proteinExistence type="predicted"/>
<dbReference type="Proteomes" id="UP001208649">
    <property type="component" value="Unassembled WGS sequence"/>
</dbReference>
<protein>
    <submittedName>
        <fullName evidence="2">Uncharacterized protein</fullName>
    </submittedName>
</protein>
<keyword evidence="3" id="KW-1185">Reference proteome</keyword>
<accession>A0ABT2W148</accession>
<name>A0ABT2W148_9FLAO</name>
<reference evidence="3" key="1">
    <citation type="submission" date="2023-07" db="EMBL/GenBank/DDBJ databases">
        <title>Chryseobacterium sp. strain PBS4-4 Genome sequencing and assembly.</title>
        <authorList>
            <person name="Jung Y."/>
        </authorList>
    </citation>
    <scope>NUCLEOTIDE SEQUENCE [LARGE SCALE GENOMIC DNA]</scope>
    <source>
        <strain evidence="3">PBS4-4</strain>
    </source>
</reference>
<comment type="caution">
    <text evidence="2">The sequence shown here is derived from an EMBL/GenBank/DDBJ whole genome shotgun (WGS) entry which is preliminary data.</text>
</comment>
<evidence type="ECO:0000256" key="1">
    <source>
        <dbReference type="SAM" id="MobiDB-lite"/>
    </source>
</evidence>
<feature type="region of interest" description="Disordered" evidence="1">
    <location>
        <begin position="240"/>
        <end position="260"/>
    </location>
</feature>
<dbReference type="RefSeq" id="WP_263000776.1">
    <property type="nucleotide sequence ID" value="NZ_JAOTEM010000001.1"/>
</dbReference>
<gene>
    <name evidence="2" type="ORF">NZ698_00420</name>
</gene>